<dbReference type="GO" id="GO:0005737">
    <property type="term" value="C:cytoplasm"/>
    <property type="evidence" value="ECO:0007669"/>
    <property type="project" value="TreeGrafter"/>
</dbReference>
<dbReference type="GO" id="GO:0006044">
    <property type="term" value="P:N-acetylglucosamine metabolic process"/>
    <property type="evidence" value="ECO:0007669"/>
    <property type="project" value="TreeGrafter"/>
</dbReference>
<keyword evidence="3" id="KW-1185">Reference proteome</keyword>
<dbReference type="InParanoid" id="A0A1Y2EXH3"/>
<accession>A0A1Y2EXH3</accession>
<dbReference type="AlphaFoldDB" id="A0A1Y2EXH3"/>
<evidence type="ECO:0000313" key="2">
    <source>
        <dbReference type="EMBL" id="ORY76270.1"/>
    </source>
</evidence>
<dbReference type="OrthoDB" id="1532798at2759"/>
<gene>
    <name evidence="2" type="ORF">BCR35DRAFT_305927</name>
</gene>
<evidence type="ECO:0000313" key="3">
    <source>
        <dbReference type="Proteomes" id="UP000193467"/>
    </source>
</evidence>
<protein>
    <submittedName>
        <fullName evidence="2">Uncharacterized protein</fullName>
    </submittedName>
</protein>
<comment type="caution">
    <text evidence="2">The sequence shown here is derived from an EMBL/GenBank/DDBJ whole genome shotgun (WGS) entry which is preliminary data.</text>
</comment>
<name>A0A1Y2EXH3_9BASI</name>
<sequence length="247" mass="28293">MSSPVFTPTHEEPWTIPALLDEARRLQKELPPLFSWEQLREIIGTGRLDLLERHPSLESLYSNHFNLLIRSTYGGVETYLRAQLGWQWDPSAVHPDHWSRDDEVQVRKNDWAYSVPRDVEHYVVWVPSPLFHPLLCTPPPSKPPSPPHTPTTSRPLFPSTPAPVAVKGSWEHVSQYGLSGVTGFEGEVQEGGGEEKPEREIEAFVKRRWSEGEWETMWFANPPSLQSVRGLAHFHVLVRRKGERTEA</sequence>
<feature type="compositionally biased region" description="Pro residues" evidence="1">
    <location>
        <begin position="140"/>
        <end position="149"/>
    </location>
</feature>
<dbReference type="Proteomes" id="UP000193467">
    <property type="component" value="Unassembled WGS sequence"/>
</dbReference>
<feature type="region of interest" description="Disordered" evidence="1">
    <location>
        <begin position="140"/>
        <end position="160"/>
    </location>
</feature>
<proteinExistence type="predicted"/>
<dbReference type="EMBL" id="MCGR01000035">
    <property type="protein sequence ID" value="ORY76270.1"/>
    <property type="molecule type" value="Genomic_DNA"/>
</dbReference>
<dbReference type="PANTHER" id="PTHR35020:SF2">
    <property type="entry name" value="N-ACETYLGLUCOSAMINE-INDUCED PROTEIN 1"/>
    <property type="match status" value="1"/>
</dbReference>
<dbReference type="PANTHER" id="PTHR35020">
    <property type="entry name" value="N-ACETYLGLUCOSAMINE-INDUCED PROTEIN 1"/>
    <property type="match status" value="1"/>
</dbReference>
<dbReference type="Pfam" id="PF12239">
    <property type="entry name" value="DUF3605"/>
    <property type="match status" value="2"/>
</dbReference>
<evidence type="ECO:0000256" key="1">
    <source>
        <dbReference type="SAM" id="MobiDB-lite"/>
    </source>
</evidence>
<organism evidence="2 3">
    <name type="scientific">Leucosporidium creatinivorum</name>
    <dbReference type="NCBI Taxonomy" id="106004"/>
    <lineage>
        <taxon>Eukaryota</taxon>
        <taxon>Fungi</taxon>
        <taxon>Dikarya</taxon>
        <taxon>Basidiomycota</taxon>
        <taxon>Pucciniomycotina</taxon>
        <taxon>Microbotryomycetes</taxon>
        <taxon>Leucosporidiales</taxon>
        <taxon>Leucosporidium</taxon>
    </lineage>
</organism>
<reference evidence="2 3" key="1">
    <citation type="submission" date="2016-07" db="EMBL/GenBank/DDBJ databases">
        <title>Pervasive Adenine N6-methylation of Active Genes in Fungi.</title>
        <authorList>
            <consortium name="DOE Joint Genome Institute"/>
            <person name="Mondo S.J."/>
            <person name="Dannebaum R.O."/>
            <person name="Kuo R.C."/>
            <person name="Labutti K."/>
            <person name="Haridas S."/>
            <person name="Kuo A."/>
            <person name="Salamov A."/>
            <person name="Ahrendt S.R."/>
            <person name="Lipzen A."/>
            <person name="Sullivan W."/>
            <person name="Andreopoulos W.B."/>
            <person name="Clum A."/>
            <person name="Lindquist E."/>
            <person name="Daum C."/>
            <person name="Ramamoorthy G.K."/>
            <person name="Gryganskyi A."/>
            <person name="Culley D."/>
            <person name="Magnuson J.K."/>
            <person name="James T.Y."/>
            <person name="O'Malley M.A."/>
            <person name="Stajich J.E."/>
            <person name="Spatafora J.W."/>
            <person name="Visel A."/>
            <person name="Grigoriev I.V."/>
        </authorList>
    </citation>
    <scope>NUCLEOTIDE SEQUENCE [LARGE SCALE GENOMIC DNA]</scope>
    <source>
        <strain evidence="2 3">62-1032</strain>
    </source>
</reference>
<dbReference type="STRING" id="106004.A0A1Y2EXH3"/>
<dbReference type="InterPro" id="IPR022036">
    <property type="entry name" value="DUF3605"/>
</dbReference>